<comment type="caution">
    <text evidence="1">The sequence shown here is derived from an EMBL/GenBank/DDBJ whole genome shotgun (WGS) entry which is preliminary data.</text>
</comment>
<name>A0AB34I6H7_ESCRO</name>
<evidence type="ECO:0000313" key="1">
    <source>
        <dbReference type="EMBL" id="KAJ8798154.1"/>
    </source>
</evidence>
<sequence length="164" mass="17429">MRSGGGAQWCVEGASGIVAAFADSDEWSSCLSLRVQRRYCHELHRPVASVSRSSRLGVSVLCAGNLGSRLPAARSLGFCRLCPWALASAPEFSLPFLAQPPGSSTPQVGLSQSSALQVSVLTRLRSPLPYCSSRSFRADAAAVRTIPRFYLPQAGRGARFGGDE</sequence>
<keyword evidence="2" id="KW-1185">Reference proteome</keyword>
<proteinExistence type="predicted"/>
<accession>A0AB34I6H7</accession>
<reference evidence="1 2" key="1">
    <citation type="submission" date="2022-11" db="EMBL/GenBank/DDBJ databases">
        <title>Whole genome sequence of Eschrichtius robustus ER-17-0199.</title>
        <authorList>
            <person name="Bruniche-Olsen A."/>
            <person name="Black A.N."/>
            <person name="Fields C.J."/>
            <person name="Walden K."/>
            <person name="Dewoody J.A."/>
        </authorList>
    </citation>
    <scope>NUCLEOTIDE SEQUENCE [LARGE SCALE GENOMIC DNA]</scope>
    <source>
        <strain evidence="1">ER-17-0199</strain>
        <tissue evidence="1">Blubber</tissue>
    </source>
</reference>
<organism evidence="1 2">
    <name type="scientific">Eschrichtius robustus</name>
    <name type="common">California gray whale</name>
    <name type="synonym">Eschrichtius gibbosus</name>
    <dbReference type="NCBI Taxonomy" id="9764"/>
    <lineage>
        <taxon>Eukaryota</taxon>
        <taxon>Metazoa</taxon>
        <taxon>Chordata</taxon>
        <taxon>Craniata</taxon>
        <taxon>Vertebrata</taxon>
        <taxon>Euteleostomi</taxon>
        <taxon>Mammalia</taxon>
        <taxon>Eutheria</taxon>
        <taxon>Laurasiatheria</taxon>
        <taxon>Artiodactyla</taxon>
        <taxon>Whippomorpha</taxon>
        <taxon>Cetacea</taxon>
        <taxon>Mysticeti</taxon>
        <taxon>Eschrichtiidae</taxon>
        <taxon>Eschrichtius</taxon>
    </lineage>
</organism>
<dbReference type="Proteomes" id="UP001159641">
    <property type="component" value="Unassembled WGS sequence"/>
</dbReference>
<dbReference type="AlphaFoldDB" id="A0AB34I6H7"/>
<evidence type="ECO:0000313" key="2">
    <source>
        <dbReference type="Proteomes" id="UP001159641"/>
    </source>
</evidence>
<dbReference type="EMBL" id="JAIQCJ010000082">
    <property type="protein sequence ID" value="KAJ8798154.1"/>
    <property type="molecule type" value="Genomic_DNA"/>
</dbReference>
<gene>
    <name evidence="1" type="ORF">J1605_016787</name>
</gene>
<protein>
    <submittedName>
        <fullName evidence="1">Uncharacterized protein</fullName>
    </submittedName>
</protein>